<reference evidence="2 3" key="1">
    <citation type="journal article" date="2020" name="Nature">
        <title>Isolation of an archaeon at the prokaryote-eukaryote interface.</title>
        <authorList>
            <person name="Imachi H."/>
            <person name="Nobu M.K."/>
            <person name="Nakahara N."/>
            <person name="Morono Y."/>
            <person name="Ogawara M."/>
            <person name="Takaki Y."/>
            <person name="Takano Y."/>
            <person name="Uematsu K."/>
            <person name="Ikuta T."/>
            <person name="Ito M."/>
            <person name="Matsui Y."/>
            <person name="Miyazaki M."/>
            <person name="Murata K."/>
            <person name="Saito Y."/>
            <person name="Sakai S."/>
            <person name="Song C."/>
            <person name="Tasumi E."/>
            <person name="Yamanaka Y."/>
            <person name="Yamaguchi T."/>
            <person name="Kamagata Y."/>
            <person name="Tamaki H."/>
            <person name="Takai K."/>
        </authorList>
    </citation>
    <scope>NUCLEOTIDE SEQUENCE [LARGE SCALE GENOMIC DNA]</scope>
    <source>
        <strain evidence="2 3">MK-D1</strain>
    </source>
</reference>
<dbReference type="InterPro" id="IPR029068">
    <property type="entry name" value="Glyas_Bleomycin-R_OHBP_Dase"/>
</dbReference>
<feature type="domain" description="VOC" evidence="1">
    <location>
        <begin position="14"/>
        <end position="128"/>
    </location>
</feature>
<keyword evidence="3" id="KW-1185">Reference proteome</keyword>
<accession>A0A5B9DDX0</accession>
<dbReference type="EMBL" id="CP042905">
    <property type="protein sequence ID" value="QEE17077.1"/>
    <property type="molecule type" value="Genomic_DNA"/>
</dbReference>
<dbReference type="RefSeq" id="WP_147663996.1">
    <property type="nucleotide sequence ID" value="NZ_CP042905.2"/>
</dbReference>
<dbReference type="OrthoDB" id="275292at2157"/>
<proteinExistence type="predicted"/>
<dbReference type="Gene3D" id="3.10.180.10">
    <property type="entry name" value="2,3-Dihydroxybiphenyl 1,2-Dioxygenase, domain 1"/>
    <property type="match status" value="1"/>
</dbReference>
<dbReference type="Pfam" id="PF00903">
    <property type="entry name" value="Glyoxalase"/>
    <property type="match status" value="1"/>
</dbReference>
<gene>
    <name evidence="2" type="ORF">DSAG12_02909</name>
</gene>
<sequence length="135" mass="15511">MTKTYPIEFSKEEDIIYIGLDVADFDRAKKFYREIFNFEITFDAGKDIGWCELELPVKGIKLGLSSNDNKKIKQGSTTMGINVEDIEKTKKYLESKEVYTTDIRDLPDLVSLFDMKDSEGNLIQILGKPRITSKK</sequence>
<evidence type="ECO:0000259" key="1">
    <source>
        <dbReference type="PROSITE" id="PS51819"/>
    </source>
</evidence>
<dbReference type="PROSITE" id="PS51819">
    <property type="entry name" value="VOC"/>
    <property type="match status" value="1"/>
</dbReference>
<dbReference type="InterPro" id="IPR037523">
    <property type="entry name" value="VOC_core"/>
</dbReference>
<dbReference type="KEGG" id="psyt:DSAG12_02909"/>
<dbReference type="Proteomes" id="UP000321408">
    <property type="component" value="Chromosome"/>
</dbReference>
<dbReference type="AlphaFoldDB" id="A0A5B9DDX0"/>
<dbReference type="GeneID" id="41330887"/>
<dbReference type="SUPFAM" id="SSF54593">
    <property type="entry name" value="Glyoxalase/Bleomycin resistance protein/Dihydroxybiphenyl dioxygenase"/>
    <property type="match status" value="1"/>
</dbReference>
<dbReference type="CDD" id="cd06587">
    <property type="entry name" value="VOC"/>
    <property type="match status" value="1"/>
</dbReference>
<evidence type="ECO:0000313" key="2">
    <source>
        <dbReference type="EMBL" id="QEE17077.1"/>
    </source>
</evidence>
<evidence type="ECO:0000313" key="3">
    <source>
        <dbReference type="Proteomes" id="UP000321408"/>
    </source>
</evidence>
<organism evidence="2 3">
    <name type="scientific">Promethearchaeum syntrophicum</name>
    <dbReference type="NCBI Taxonomy" id="2594042"/>
    <lineage>
        <taxon>Archaea</taxon>
        <taxon>Promethearchaeati</taxon>
        <taxon>Promethearchaeota</taxon>
        <taxon>Promethearchaeia</taxon>
        <taxon>Promethearchaeales</taxon>
        <taxon>Promethearchaeaceae</taxon>
        <taxon>Promethearchaeum</taxon>
    </lineage>
</organism>
<reference evidence="2 3" key="2">
    <citation type="journal article" date="2024" name="Int. J. Syst. Evol. Microbiol.">
        <title>Promethearchaeum syntrophicum gen. nov., sp. nov., an anaerobic, obligately syntrophic archaeon, the first isolate of the lineage 'Asgard' archaea, and proposal of the new archaeal phylum Promethearchaeota phyl. nov. and kingdom Promethearchaeati regn. nov.</title>
        <authorList>
            <person name="Imachi H."/>
            <person name="Nobu M.K."/>
            <person name="Kato S."/>
            <person name="Takaki Y."/>
            <person name="Miyazaki M."/>
            <person name="Miyata M."/>
            <person name="Ogawara M."/>
            <person name="Saito Y."/>
            <person name="Sakai S."/>
            <person name="Tahara Y.O."/>
            <person name="Takano Y."/>
            <person name="Tasumi E."/>
            <person name="Uematsu K."/>
            <person name="Yoshimura T."/>
            <person name="Itoh T."/>
            <person name="Ohkuma M."/>
            <person name="Takai K."/>
        </authorList>
    </citation>
    <scope>NUCLEOTIDE SEQUENCE [LARGE SCALE GENOMIC DNA]</scope>
    <source>
        <strain evidence="2 3">MK-D1</strain>
    </source>
</reference>
<name>A0A5B9DDX0_9ARCH</name>
<dbReference type="InterPro" id="IPR004360">
    <property type="entry name" value="Glyas_Fos-R_dOase_dom"/>
</dbReference>
<protein>
    <submittedName>
        <fullName evidence="2">VOC family protein</fullName>
    </submittedName>
</protein>